<dbReference type="PANTHER" id="PTHR23028:SF53">
    <property type="entry name" value="ACYL_TRANSF_3 DOMAIN-CONTAINING PROTEIN"/>
    <property type="match status" value="1"/>
</dbReference>
<feature type="transmembrane region" description="Helical" evidence="1">
    <location>
        <begin position="246"/>
        <end position="263"/>
    </location>
</feature>
<dbReference type="STRING" id="1267423.SAMN05216290_2074"/>
<organism evidence="3 4">
    <name type="scientific">Roseivirga pacifica</name>
    <dbReference type="NCBI Taxonomy" id="1267423"/>
    <lineage>
        <taxon>Bacteria</taxon>
        <taxon>Pseudomonadati</taxon>
        <taxon>Bacteroidota</taxon>
        <taxon>Cytophagia</taxon>
        <taxon>Cytophagales</taxon>
        <taxon>Roseivirgaceae</taxon>
        <taxon>Roseivirga</taxon>
    </lineage>
</organism>
<keyword evidence="4" id="KW-1185">Reference proteome</keyword>
<feature type="transmembrane region" description="Helical" evidence="1">
    <location>
        <begin position="61"/>
        <end position="88"/>
    </location>
</feature>
<dbReference type="GeneID" id="99986787"/>
<sequence>MKQLKKFYNSLIRDTAGKQYLAFVDGIRFMAIMPVVLLHANERLLRYVVPENLLSSFEHEFSYVLSRGAIGVMIFFTLSGFILSLPFAKGAELKYRSYITRRLTRIEPPYIFWMSFFALILWAKSGMGLGELLPHYVSSIFYVHTIAYQDFSIINPVAWSLEVEIQFYLVAPFIAQLYFSLRDTKSRRSLLAFFTVLFIIYQHLLGWQLQPYRATILGQLQHFMVGLFMADVFIHSKEWVKKKGLIWDLVTLVSVPVMMFTWTDEMAKSLLFVVAMGGFFLGALKGKFFPQLLSLKPLAIIGGMCYTIYLTHLPLLELLYSFIGKFGQSSGYFGWLSISLIIALPLILLSSAVFYKVIEKPFMRKDGFKLFIQSIKERFTKTSRQTTH</sequence>
<feature type="transmembrane region" description="Helical" evidence="1">
    <location>
        <begin position="298"/>
        <end position="320"/>
    </location>
</feature>
<dbReference type="RefSeq" id="WP_090258511.1">
    <property type="nucleotide sequence ID" value="NZ_FOIR01000002.1"/>
</dbReference>
<name>A0A1I0Q770_9BACT</name>
<feature type="transmembrane region" description="Helical" evidence="1">
    <location>
        <begin position="109"/>
        <end position="129"/>
    </location>
</feature>
<dbReference type="GO" id="GO:0016747">
    <property type="term" value="F:acyltransferase activity, transferring groups other than amino-acyl groups"/>
    <property type="evidence" value="ECO:0007669"/>
    <property type="project" value="InterPro"/>
</dbReference>
<dbReference type="GO" id="GO:0016787">
    <property type="term" value="F:hydrolase activity"/>
    <property type="evidence" value="ECO:0007669"/>
    <property type="project" value="UniProtKB-KW"/>
</dbReference>
<evidence type="ECO:0000313" key="4">
    <source>
        <dbReference type="Proteomes" id="UP000199437"/>
    </source>
</evidence>
<feature type="transmembrane region" description="Helical" evidence="1">
    <location>
        <begin position="269"/>
        <end position="286"/>
    </location>
</feature>
<evidence type="ECO:0000313" key="3">
    <source>
        <dbReference type="EMBL" id="SEW22736.1"/>
    </source>
</evidence>
<feature type="transmembrane region" description="Helical" evidence="1">
    <location>
        <begin position="165"/>
        <end position="181"/>
    </location>
</feature>
<proteinExistence type="predicted"/>
<dbReference type="PANTHER" id="PTHR23028">
    <property type="entry name" value="ACETYLTRANSFERASE"/>
    <property type="match status" value="1"/>
</dbReference>
<keyword evidence="3" id="KW-0808">Transferase</keyword>
<gene>
    <name evidence="3" type="ORF">SAMN05216290_2074</name>
</gene>
<keyword evidence="3" id="KW-0378">Hydrolase</keyword>
<keyword evidence="1" id="KW-1133">Transmembrane helix</keyword>
<feature type="transmembrane region" description="Helical" evidence="1">
    <location>
        <begin position="332"/>
        <end position="355"/>
    </location>
</feature>
<dbReference type="Pfam" id="PF01757">
    <property type="entry name" value="Acyl_transf_3"/>
    <property type="match status" value="1"/>
</dbReference>
<dbReference type="EMBL" id="FOIR01000002">
    <property type="protein sequence ID" value="SEW22736.1"/>
    <property type="molecule type" value="Genomic_DNA"/>
</dbReference>
<protein>
    <submittedName>
        <fullName evidence="3">Peptidoglycan/LPS O-acetylase OafA/YrhL, contains acyltransferase and SGNH-hydrolase domains</fullName>
    </submittedName>
</protein>
<keyword evidence="3" id="KW-0012">Acyltransferase</keyword>
<evidence type="ECO:0000259" key="2">
    <source>
        <dbReference type="Pfam" id="PF01757"/>
    </source>
</evidence>
<feature type="transmembrane region" description="Helical" evidence="1">
    <location>
        <begin position="20"/>
        <end position="41"/>
    </location>
</feature>
<feature type="transmembrane region" description="Helical" evidence="1">
    <location>
        <begin position="190"/>
        <end position="210"/>
    </location>
</feature>
<evidence type="ECO:0000256" key="1">
    <source>
        <dbReference type="SAM" id="Phobius"/>
    </source>
</evidence>
<dbReference type="InterPro" id="IPR050879">
    <property type="entry name" value="Acyltransferase_3"/>
</dbReference>
<dbReference type="Proteomes" id="UP000199437">
    <property type="component" value="Unassembled WGS sequence"/>
</dbReference>
<dbReference type="InterPro" id="IPR002656">
    <property type="entry name" value="Acyl_transf_3_dom"/>
</dbReference>
<keyword evidence="1" id="KW-0812">Transmembrane</keyword>
<dbReference type="OrthoDB" id="290051at2"/>
<feature type="transmembrane region" description="Helical" evidence="1">
    <location>
        <begin position="216"/>
        <end position="234"/>
    </location>
</feature>
<dbReference type="AlphaFoldDB" id="A0A1I0Q770"/>
<dbReference type="GO" id="GO:0016020">
    <property type="term" value="C:membrane"/>
    <property type="evidence" value="ECO:0007669"/>
    <property type="project" value="TreeGrafter"/>
</dbReference>
<reference evidence="4" key="1">
    <citation type="submission" date="2016-10" db="EMBL/GenBank/DDBJ databases">
        <authorList>
            <person name="Varghese N."/>
            <person name="Submissions S."/>
        </authorList>
    </citation>
    <scope>NUCLEOTIDE SEQUENCE [LARGE SCALE GENOMIC DNA]</scope>
    <source>
        <strain evidence="4">CGMCC 1.12402</strain>
    </source>
</reference>
<dbReference type="GO" id="GO:0000271">
    <property type="term" value="P:polysaccharide biosynthetic process"/>
    <property type="evidence" value="ECO:0007669"/>
    <property type="project" value="TreeGrafter"/>
</dbReference>
<feature type="domain" description="Acyltransferase 3" evidence="2">
    <location>
        <begin position="22"/>
        <end position="349"/>
    </location>
</feature>
<keyword evidence="1" id="KW-0472">Membrane</keyword>
<accession>A0A1I0Q770</accession>